<proteinExistence type="predicted"/>
<organism evidence="2 3">
    <name type="scientific">Actinomadura litoris</name>
    <dbReference type="NCBI Taxonomy" id="2678616"/>
    <lineage>
        <taxon>Bacteria</taxon>
        <taxon>Bacillati</taxon>
        <taxon>Actinomycetota</taxon>
        <taxon>Actinomycetes</taxon>
        <taxon>Streptosporangiales</taxon>
        <taxon>Thermomonosporaceae</taxon>
        <taxon>Actinomadura</taxon>
    </lineage>
</organism>
<sequence length="374" mass="40382">MPSPWSIGEDDTMAQTKISPQAIDLEFARTIDRTLVHRESLAEVFLTDSRQVDEDTYAVAAFLPRSHAYYGDHLLTPAAYDPMLLLEACRQGAILGAHRHYDVPLDHKFILTHMRIRIDRPELLTVGAKPRRVTMTVTTSRRVRDDRITGIDYAMRLEIAGFEFGSAAIGMRFKSPEGYMALRLRNRDGALLRSTSVPPEQSPGAPVAPHLVGRMLPDNVVLCDAKAERSGASAVLRLAANHPSLFDHPQDHIPGMVLAEAARQVVHYGALEVRGVSAVKSYLTELSATFSAFGELERDITLHASIGAPEAASGPGSPLAEDGITYTAAGPGEIEGLPGDPAAAPLTVVADVDVRQNDRSICAVGCVLTGVHGR</sequence>
<reference evidence="2 3" key="1">
    <citation type="submission" date="2019-11" db="EMBL/GenBank/DDBJ databases">
        <authorList>
            <person name="Cao P."/>
        </authorList>
    </citation>
    <scope>NUCLEOTIDE SEQUENCE [LARGE SCALE GENOMIC DNA]</scope>
    <source>
        <strain evidence="2 3">NEAU-AAG5</strain>
    </source>
</reference>
<dbReference type="EMBL" id="WOFH01000001">
    <property type="protein sequence ID" value="MUN35182.1"/>
    <property type="molecule type" value="Genomic_DNA"/>
</dbReference>
<dbReference type="InterPro" id="IPR005509">
    <property type="entry name" value="AfsA_hotdog_dom"/>
</dbReference>
<evidence type="ECO:0000259" key="1">
    <source>
        <dbReference type="Pfam" id="PF03756"/>
    </source>
</evidence>
<keyword evidence="3" id="KW-1185">Reference proteome</keyword>
<feature type="domain" description="A-factor biosynthesis hotdog" evidence="1">
    <location>
        <begin position="35"/>
        <end position="147"/>
    </location>
</feature>
<evidence type="ECO:0000313" key="3">
    <source>
        <dbReference type="Proteomes" id="UP000432015"/>
    </source>
</evidence>
<dbReference type="GO" id="GO:0016740">
    <property type="term" value="F:transferase activity"/>
    <property type="evidence" value="ECO:0007669"/>
    <property type="project" value="InterPro"/>
</dbReference>
<name>A0A7K1KSP1_9ACTN</name>
<gene>
    <name evidence="2" type="ORF">GNZ18_00975</name>
</gene>
<dbReference type="Proteomes" id="UP000432015">
    <property type="component" value="Unassembled WGS sequence"/>
</dbReference>
<feature type="domain" description="A-factor biosynthesis hotdog" evidence="1">
    <location>
        <begin position="211"/>
        <end position="316"/>
    </location>
</feature>
<comment type="caution">
    <text evidence="2">The sequence shown here is derived from an EMBL/GenBank/DDBJ whole genome shotgun (WGS) entry which is preliminary data.</text>
</comment>
<dbReference type="NCBIfam" id="NF041195">
    <property type="entry name" value="ScbA_BarX_GamBu"/>
    <property type="match status" value="1"/>
</dbReference>
<accession>A0A7K1KSP1</accession>
<dbReference type="AlphaFoldDB" id="A0A7K1KSP1"/>
<protein>
    <submittedName>
        <fullName evidence="2">A-factor biosynthesis protein</fullName>
    </submittedName>
</protein>
<evidence type="ECO:0000313" key="2">
    <source>
        <dbReference type="EMBL" id="MUN35182.1"/>
    </source>
</evidence>
<dbReference type="InterPro" id="IPR047757">
    <property type="entry name" value="AfsA-like"/>
</dbReference>
<dbReference type="Pfam" id="PF03756">
    <property type="entry name" value="AfsA"/>
    <property type="match status" value="2"/>
</dbReference>